<evidence type="ECO:0000313" key="3">
    <source>
        <dbReference type="EMBL" id="KAI5399514.1"/>
    </source>
</evidence>
<gene>
    <name evidence="3" type="ORF">KIW84_064741</name>
</gene>
<organism evidence="3 4">
    <name type="scientific">Pisum sativum</name>
    <name type="common">Garden pea</name>
    <name type="synonym">Lathyrus oleraceus</name>
    <dbReference type="NCBI Taxonomy" id="3888"/>
    <lineage>
        <taxon>Eukaryota</taxon>
        <taxon>Viridiplantae</taxon>
        <taxon>Streptophyta</taxon>
        <taxon>Embryophyta</taxon>
        <taxon>Tracheophyta</taxon>
        <taxon>Spermatophyta</taxon>
        <taxon>Magnoliopsida</taxon>
        <taxon>eudicotyledons</taxon>
        <taxon>Gunneridae</taxon>
        <taxon>Pentapetalae</taxon>
        <taxon>rosids</taxon>
        <taxon>fabids</taxon>
        <taxon>Fabales</taxon>
        <taxon>Fabaceae</taxon>
        <taxon>Papilionoideae</taxon>
        <taxon>50 kb inversion clade</taxon>
        <taxon>NPAAA clade</taxon>
        <taxon>Hologalegina</taxon>
        <taxon>IRL clade</taxon>
        <taxon>Fabeae</taxon>
        <taxon>Lathyrus</taxon>
    </lineage>
</organism>
<evidence type="ECO:0000313" key="4">
    <source>
        <dbReference type="Proteomes" id="UP001058974"/>
    </source>
</evidence>
<dbReference type="Gramene" id="Psat06G0474100-T1">
    <property type="protein sequence ID" value="KAI5399514.1"/>
    <property type="gene ID" value="KIW84_064741"/>
</dbReference>
<feature type="coiled-coil region" evidence="1">
    <location>
        <begin position="350"/>
        <end position="392"/>
    </location>
</feature>
<reference evidence="3 4" key="1">
    <citation type="journal article" date="2022" name="Nat. Genet.">
        <title>Improved pea reference genome and pan-genome highlight genomic features and evolutionary characteristics.</title>
        <authorList>
            <person name="Yang T."/>
            <person name="Liu R."/>
            <person name="Luo Y."/>
            <person name="Hu S."/>
            <person name="Wang D."/>
            <person name="Wang C."/>
            <person name="Pandey M.K."/>
            <person name="Ge S."/>
            <person name="Xu Q."/>
            <person name="Li N."/>
            <person name="Li G."/>
            <person name="Huang Y."/>
            <person name="Saxena R.K."/>
            <person name="Ji Y."/>
            <person name="Li M."/>
            <person name="Yan X."/>
            <person name="He Y."/>
            <person name="Liu Y."/>
            <person name="Wang X."/>
            <person name="Xiang C."/>
            <person name="Varshney R.K."/>
            <person name="Ding H."/>
            <person name="Gao S."/>
            <person name="Zong X."/>
        </authorList>
    </citation>
    <scope>NUCLEOTIDE SEQUENCE [LARGE SCALE GENOMIC DNA]</scope>
    <source>
        <strain evidence="3 4">cv. Zhongwan 6</strain>
    </source>
</reference>
<keyword evidence="4" id="KW-1185">Reference proteome</keyword>
<dbReference type="AlphaFoldDB" id="A0A9D4WDJ0"/>
<dbReference type="Proteomes" id="UP001058974">
    <property type="component" value="Chromosome 6"/>
</dbReference>
<accession>A0A9D4WDJ0</accession>
<keyword evidence="1" id="KW-0175">Coiled coil</keyword>
<sequence>MLHSNLTHQPTKPERCLKFWIGTVGYRRVVALCPPLLPLAVSLVPRPAQQDTTINNDSLHHRVVQPSSPFSAATPTGQSDHITDDSSNTVPPPLHAESEPAATTSNTQHITHVNEYASSPINTAALDCNIPIPSQTNPPSVSTVSNTHGMLTRVGKRISWKAYTRSTSRPTFSQHASKDDGRYGSKHYSAGLAELVFGRKKCGFGNLLAVFDWEFLHLLQLQHLSSTNFLGQLKAIFITSSNFKHFKMHKPLLAKELAGKPIQEAPQDQTFPNTPQKTMEGMGRRLQHLKGLRTIFDTEATGLEEERELRDIIMILWGIPFHRPALIHVQLMHAGLAVVHTLHIFLLTLLQRQQEELRVATDQISQQKTDFLDRTQQDIGDLIEQMDEVRLELTDMRQIV</sequence>
<proteinExistence type="predicted"/>
<name>A0A9D4WDJ0_PEA</name>
<evidence type="ECO:0000256" key="2">
    <source>
        <dbReference type="SAM" id="MobiDB-lite"/>
    </source>
</evidence>
<comment type="caution">
    <text evidence="3">The sequence shown here is derived from an EMBL/GenBank/DDBJ whole genome shotgun (WGS) entry which is preliminary data.</text>
</comment>
<feature type="region of interest" description="Disordered" evidence="2">
    <location>
        <begin position="66"/>
        <end position="106"/>
    </location>
</feature>
<dbReference type="EMBL" id="JAMSHJ010000006">
    <property type="protein sequence ID" value="KAI5399514.1"/>
    <property type="molecule type" value="Genomic_DNA"/>
</dbReference>
<evidence type="ECO:0000256" key="1">
    <source>
        <dbReference type="SAM" id="Coils"/>
    </source>
</evidence>
<protein>
    <submittedName>
        <fullName evidence="3">Uncharacterized protein</fullName>
    </submittedName>
</protein>
<feature type="compositionally biased region" description="Polar residues" evidence="2">
    <location>
        <begin position="66"/>
        <end position="89"/>
    </location>
</feature>